<dbReference type="AlphaFoldDB" id="C1KBN6"/>
<reference evidence="3" key="1">
    <citation type="journal article" date="2009" name="Mol. Plant Pathol.">
        <title>Identification and functional characterization of effectors in expressed sequence tags from various life cycle stages of the potato cyst nematode Globodera pallida.</title>
        <authorList>
            <person name="Jones J.T."/>
            <person name="Kumar A."/>
            <person name="Pylypenko L.A."/>
            <person name="Thirugnanasambandam A."/>
            <person name="Castelli L."/>
            <person name="Chapman S."/>
            <person name="Cock P.J."/>
            <person name="Grenier E."/>
            <person name="Lilley C.J."/>
            <person name="Phillips M.S."/>
            <person name="Blok V.C."/>
        </authorList>
    </citation>
    <scope>NUCLEOTIDE SEQUENCE</scope>
</reference>
<feature type="region of interest" description="Disordered" evidence="1">
    <location>
        <begin position="26"/>
        <end position="73"/>
    </location>
</feature>
<sequence>MRTFHFLDAVCLFMLATFILLETDASPKPSNTKLKNKGPTSSGNAKLNADPSPKTSVSNTKLENEPAAQKNPGLTVENQWNSKADACHADLTLSQPVQPSDPKLSKPKRFLVVKHKPGQSKNCSSVFAVQPIPKEGIFYYEVTILGKTGVVSIGLGPKQMPLAKEIGFEGYAYQSCGTFLNHEAPGCYYRCALTGISTFTGTGISISL</sequence>
<protein>
    <submittedName>
        <fullName evidence="3">RBP-3 protein</fullName>
    </submittedName>
</protein>
<accession>C1KBN6</accession>
<keyword evidence="2" id="KW-0732">Signal</keyword>
<gene>
    <name evidence="3" type="primary">rbp-3</name>
</gene>
<evidence type="ECO:0000313" key="3">
    <source>
        <dbReference type="EMBL" id="ACO35732.1"/>
    </source>
</evidence>
<organism evidence="3">
    <name type="scientific">Globodera pallida</name>
    <name type="common">Potato cyst nematode worm</name>
    <name type="synonym">Heterodera pallida</name>
    <dbReference type="NCBI Taxonomy" id="36090"/>
    <lineage>
        <taxon>Eukaryota</taxon>
        <taxon>Metazoa</taxon>
        <taxon>Ecdysozoa</taxon>
        <taxon>Nematoda</taxon>
        <taxon>Chromadorea</taxon>
        <taxon>Rhabditida</taxon>
        <taxon>Tylenchina</taxon>
        <taxon>Tylenchomorpha</taxon>
        <taxon>Tylenchoidea</taxon>
        <taxon>Heteroderidae</taxon>
        <taxon>Heteroderinae</taxon>
        <taxon>Globodera</taxon>
    </lineage>
</organism>
<name>C1KBN6_GLOPA</name>
<proteinExistence type="evidence at transcript level"/>
<evidence type="ECO:0000256" key="1">
    <source>
        <dbReference type="SAM" id="MobiDB-lite"/>
    </source>
</evidence>
<dbReference type="SUPFAM" id="SSF49899">
    <property type="entry name" value="Concanavalin A-like lectins/glucanases"/>
    <property type="match status" value="1"/>
</dbReference>
<dbReference type="InterPro" id="IPR013320">
    <property type="entry name" value="ConA-like_dom_sf"/>
</dbReference>
<dbReference type="Gene3D" id="2.60.120.920">
    <property type="match status" value="1"/>
</dbReference>
<dbReference type="EMBL" id="FJ810123">
    <property type="protein sequence ID" value="ACO35732.1"/>
    <property type="molecule type" value="mRNA"/>
</dbReference>
<evidence type="ECO:0000256" key="2">
    <source>
        <dbReference type="SAM" id="SignalP"/>
    </source>
</evidence>
<feature type="compositionally biased region" description="Polar residues" evidence="1">
    <location>
        <begin position="28"/>
        <end position="45"/>
    </location>
</feature>
<feature type="chain" id="PRO_5002911152" evidence="2">
    <location>
        <begin position="26"/>
        <end position="208"/>
    </location>
</feature>
<dbReference type="InterPro" id="IPR043136">
    <property type="entry name" value="B30.2/SPRY_sf"/>
</dbReference>
<feature type="signal peptide" evidence="2">
    <location>
        <begin position="1"/>
        <end position="25"/>
    </location>
</feature>